<name>A0A0M3IBL4_ASCLU</name>
<proteinExistence type="predicted"/>
<organism evidence="1 2">
    <name type="scientific">Ascaris lumbricoides</name>
    <name type="common">Giant roundworm</name>
    <dbReference type="NCBI Taxonomy" id="6252"/>
    <lineage>
        <taxon>Eukaryota</taxon>
        <taxon>Metazoa</taxon>
        <taxon>Ecdysozoa</taxon>
        <taxon>Nematoda</taxon>
        <taxon>Chromadorea</taxon>
        <taxon>Rhabditida</taxon>
        <taxon>Spirurina</taxon>
        <taxon>Ascaridomorpha</taxon>
        <taxon>Ascaridoidea</taxon>
        <taxon>Ascarididae</taxon>
        <taxon>Ascaris</taxon>
    </lineage>
</organism>
<reference evidence="2" key="1">
    <citation type="submission" date="2017-02" db="UniProtKB">
        <authorList>
            <consortium name="WormBaseParasite"/>
        </authorList>
    </citation>
    <scope>IDENTIFICATION</scope>
</reference>
<evidence type="ECO:0000313" key="2">
    <source>
        <dbReference type="WBParaSite" id="ALUE_0001512401-mRNA-1"/>
    </source>
</evidence>
<dbReference type="WBParaSite" id="ALUE_0001512401-mRNA-1">
    <property type="protein sequence ID" value="ALUE_0001512401-mRNA-1"/>
    <property type="gene ID" value="ALUE_0001512401"/>
</dbReference>
<keyword evidence="1" id="KW-1185">Reference proteome</keyword>
<protein>
    <submittedName>
        <fullName evidence="2">Secreted protein</fullName>
    </submittedName>
</protein>
<sequence length="154" mass="17155">MTVKASHSVYKKYVSFVLALFLLFTFAAQRREQPLARMRPLFILEFIYQLLSEEPMGRRNSETACRLDSGRNGAAPTIGIDLSGATLCGYYAWCYLYFPGSVGTTAPDDSHKWKARDMSHWCFVFVVSSPVRGDETVGVPGVLESSFKLLQGPG</sequence>
<evidence type="ECO:0000313" key="1">
    <source>
        <dbReference type="Proteomes" id="UP000036681"/>
    </source>
</evidence>
<dbReference type="Proteomes" id="UP000036681">
    <property type="component" value="Unplaced"/>
</dbReference>
<accession>A0A0M3IBL4</accession>
<dbReference type="AlphaFoldDB" id="A0A0M3IBL4"/>